<evidence type="ECO:0000313" key="3">
    <source>
        <dbReference type="Proteomes" id="UP000027586"/>
    </source>
</evidence>
<accession>A0A068SC92</accession>
<feature type="transmembrane region" description="Helical" evidence="1">
    <location>
        <begin position="98"/>
        <end position="117"/>
    </location>
</feature>
<organism evidence="2 3">
    <name type="scientific">Lichtheimia corymbifera JMRC:FSU:9682</name>
    <dbReference type="NCBI Taxonomy" id="1263082"/>
    <lineage>
        <taxon>Eukaryota</taxon>
        <taxon>Fungi</taxon>
        <taxon>Fungi incertae sedis</taxon>
        <taxon>Mucoromycota</taxon>
        <taxon>Mucoromycotina</taxon>
        <taxon>Mucoromycetes</taxon>
        <taxon>Mucorales</taxon>
        <taxon>Lichtheimiaceae</taxon>
        <taxon>Lichtheimia</taxon>
    </lineage>
</organism>
<evidence type="ECO:0000256" key="1">
    <source>
        <dbReference type="SAM" id="Phobius"/>
    </source>
</evidence>
<protein>
    <submittedName>
        <fullName evidence="2">Uncharacterized protein</fullName>
    </submittedName>
</protein>
<gene>
    <name evidence="2" type="ORF">LCOR_10269.1</name>
</gene>
<keyword evidence="1" id="KW-1133">Transmembrane helix</keyword>
<proteinExistence type="predicted"/>
<keyword evidence="1" id="KW-0812">Transmembrane</keyword>
<reference evidence="2" key="1">
    <citation type="submission" date="2013-08" db="EMBL/GenBank/DDBJ databases">
        <title>Gene expansion shapes genome architecture in the human pathogen Lichtheimia corymbifera: an evolutionary genomics analysis in the ancient terrestrial Mucorales (Mucoromycotina).</title>
        <authorList>
            <person name="Schwartze V.U."/>
            <person name="Winter S."/>
            <person name="Shelest E."/>
            <person name="Marcet-Houben M."/>
            <person name="Horn F."/>
            <person name="Wehner S."/>
            <person name="Hoffmann K."/>
            <person name="Riege K."/>
            <person name="Sammeth M."/>
            <person name="Nowrousian M."/>
            <person name="Valiante V."/>
            <person name="Linde J."/>
            <person name="Jacobsen I.D."/>
            <person name="Marz M."/>
            <person name="Brakhage A.A."/>
            <person name="Gabaldon T."/>
            <person name="Bocker S."/>
            <person name="Voigt K."/>
        </authorList>
    </citation>
    <scope>NUCLEOTIDE SEQUENCE [LARGE SCALE GENOMIC DNA]</scope>
    <source>
        <strain evidence="2">FSU 9682</strain>
    </source>
</reference>
<feature type="transmembrane region" description="Helical" evidence="1">
    <location>
        <begin position="12"/>
        <end position="36"/>
    </location>
</feature>
<dbReference type="VEuPathDB" id="FungiDB:LCOR_10269.1"/>
<sequence length="227" mass="25295">MPAAKVFCCVPVRIGAIAISAILLAVYLAGTIAIFVQRQGMRDWATLVQAVDVPLTNEAFDGVFGAMAAISIAYTLTHVYGLISIILQKRKLVKVYHIINWFFVLLILTISLSYWFYFKVKRDVYINDCQDLRNNGAMPFNDTYTPVVVPGKNILAGGSDKSYCISLVNKLVIASGVVTFLANMIQLYFASCIGTYAFSLNWQYLHQRLQTQDVDELAMGKIAVDRD</sequence>
<feature type="transmembrane region" description="Helical" evidence="1">
    <location>
        <begin position="171"/>
        <end position="198"/>
    </location>
</feature>
<comment type="caution">
    <text evidence="2">The sequence shown here is derived from an EMBL/GenBank/DDBJ whole genome shotgun (WGS) entry which is preliminary data.</text>
</comment>
<keyword evidence="3" id="KW-1185">Reference proteome</keyword>
<evidence type="ECO:0000313" key="2">
    <source>
        <dbReference type="EMBL" id="CDH59457.1"/>
    </source>
</evidence>
<name>A0A068SC92_9FUNG</name>
<dbReference type="OrthoDB" id="3239304at2759"/>
<dbReference type="EMBL" id="CBTN010000070">
    <property type="protein sequence ID" value="CDH59457.1"/>
    <property type="molecule type" value="Genomic_DNA"/>
</dbReference>
<keyword evidence="1" id="KW-0472">Membrane</keyword>
<feature type="transmembrane region" description="Helical" evidence="1">
    <location>
        <begin position="63"/>
        <end position="86"/>
    </location>
</feature>
<dbReference type="AlphaFoldDB" id="A0A068SC92"/>
<dbReference type="Proteomes" id="UP000027586">
    <property type="component" value="Unassembled WGS sequence"/>
</dbReference>